<accession>A0A9J6C3G6</accession>
<keyword evidence="2" id="KW-1003">Cell membrane</keyword>
<evidence type="ECO:0000256" key="8">
    <source>
        <dbReference type="SAM" id="Phobius"/>
    </source>
</evidence>
<evidence type="ECO:0000256" key="7">
    <source>
        <dbReference type="ARBA" id="ARBA00023180"/>
    </source>
</evidence>
<dbReference type="InterPro" id="IPR052192">
    <property type="entry name" value="Insect_Ionotropic_Sensory_Rcpt"/>
</dbReference>
<evidence type="ECO:0000256" key="3">
    <source>
        <dbReference type="ARBA" id="ARBA00022692"/>
    </source>
</evidence>
<evidence type="ECO:0000313" key="9">
    <source>
        <dbReference type="EMBL" id="KAG5676554.1"/>
    </source>
</evidence>
<dbReference type="EMBL" id="JADBJN010000002">
    <property type="protein sequence ID" value="KAG5676554.1"/>
    <property type="molecule type" value="Genomic_DNA"/>
</dbReference>
<reference evidence="9" key="1">
    <citation type="submission" date="2021-03" db="EMBL/GenBank/DDBJ databases">
        <title>Chromosome level genome of the anhydrobiotic midge Polypedilum vanderplanki.</title>
        <authorList>
            <person name="Yoshida Y."/>
            <person name="Kikawada T."/>
            <person name="Gusev O."/>
        </authorList>
    </citation>
    <scope>NUCLEOTIDE SEQUENCE</scope>
    <source>
        <strain evidence="9">NIAS01</strain>
        <tissue evidence="9">Whole body or cell culture</tissue>
    </source>
</reference>
<gene>
    <name evidence="9" type="ORF">PVAND_006379</name>
</gene>
<keyword evidence="7" id="KW-0325">Glycoprotein</keyword>
<dbReference type="OrthoDB" id="8050636at2759"/>
<dbReference type="GO" id="GO:0005886">
    <property type="term" value="C:plasma membrane"/>
    <property type="evidence" value="ECO:0007669"/>
    <property type="project" value="UniProtKB-SubCell"/>
</dbReference>
<evidence type="ECO:0000256" key="4">
    <source>
        <dbReference type="ARBA" id="ARBA00022989"/>
    </source>
</evidence>
<dbReference type="PANTHER" id="PTHR42643:SF24">
    <property type="entry name" value="IONOTROPIC RECEPTOR 60A"/>
    <property type="match status" value="1"/>
</dbReference>
<keyword evidence="6" id="KW-0675">Receptor</keyword>
<evidence type="ECO:0008006" key="11">
    <source>
        <dbReference type="Google" id="ProtNLM"/>
    </source>
</evidence>
<proteinExistence type="predicted"/>
<comment type="caution">
    <text evidence="9">The sequence shown here is derived from an EMBL/GenBank/DDBJ whole genome shotgun (WGS) entry which is preliminary data.</text>
</comment>
<dbReference type="Gene3D" id="1.10.287.70">
    <property type="match status" value="1"/>
</dbReference>
<evidence type="ECO:0000256" key="5">
    <source>
        <dbReference type="ARBA" id="ARBA00023136"/>
    </source>
</evidence>
<keyword evidence="5 8" id="KW-0472">Membrane</keyword>
<feature type="transmembrane region" description="Helical" evidence="8">
    <location>
        <begin position="341"/>
        <end position="360"/>
    </location>
</feature>
<keyword evidence="3 8" id="KW-0812">Transmembrane</keyword>
<protein>
    <recommendedName>
        <fullName evidence="11">Ionotropic receptor</fullName>
    </recommendedName>
</protein>
<dbReference type="AlphaFoldDB" id="A0A9J6C3G6"/>
<comment type="subcellular location">
    <subcellularLocation>
        <location evidence="1">Cell membrane</location>
        <topology evidence="1">Multi-pass membrane protein</topology>
    </subcellularLocation>
</comment>
<feature type="transmembrane region" description="Helical" evidence="8">
    <location>
        <begin position="537"/>
        <end position="560"/>
    </location>
</feature>
<evidence type="ECO:0000256" key="6">
    <source>
        <dbReference type="ARBA" id="ARBA00023170"/>
    </source>
</evidence>
<evidence type="ECO:0000256" key="1">
    <source>
        <dbReference type="ARBA" id="ARBA00004651"/>
    </source>
</evidence>
<name>A0A9J6C3G6_POLVA</name>
<evidence type="ECO:0000313" key="10">
    <source>
        <dbReference type="Proteomes" id="UP001107558"/>
    </source>
</evidence>
<feature type="transmembrane region" description="Helical" evidence="8">
    <location>
        <begin position="281"/>
        <end position="301"/>
    </location>
</feature>
<keyword evidence="10" id="KW-1185">Reference proteome</keyword>
<dbReference type="Proteomes" id="UP001107558">
    <property type="component" value="Chromosome 2"/>
</dbReference>
<dbReference type="PANTHER" id="PTHR42643">
    <property type="entry name" value="IONOTROPIC RECEPTOR 20A-RELATED"/>
    <property type="match status" value="1"/>
</dbReference>
<keyword evidence="4 8" id="KW-1133">Transmembrane helix</keyword>
<organism evidence="9 10">
    <name type="scientific">Polypedilum vanderplanki</name>
    <name type="common">Sleeping chironomid midge</name>
    <dbReference type="NCBI Taxonomy" id="319348"/>
    <lineage>
        <taxon>Eukaryota</taxon>
        <taxon>Metazoa</taxon>
        <taxon>Ecdysozoa</taxon>
        <taxon>Arthropoda</taxon>
        <taxon>Hexapoda</taxon>
        <taxon>Insecta</taxon>
        <taxon>Pterygota</taxon>
        <taxon>Neoptera</taxon>
        <taxon>Endopterygota</taxon>
        <taxon>Diptera</taxon>
        <taxon>Nematocera</taxon>
        <taxon>Chironomoidea</taxon>
        <taxon>Chironomidae</taxon>
        <taxon>Chironominae</taxon>
        <taxon>Polypedilum</taxon>
        <taxon>Polypedilum</taxon>
    </lineage>
</organism>
<evidence type="ECO:0000256" key="2">
    <source>
        <dbReference type="ARBA" id="ARBA00022475"/>
    </source>
</evidence>
<sequence length="593" mass="69488">MIHKLHLTTKGIVDILQTFFGNRSLQYEIIVFDIKSSDNAKLVDYIVKKWQNEDSYASLTVKFTSKIKELKPYSLIIVDSLDDFLDQLFIEKCNWYFDMLNFIYVIEGAIYDEFPLDIKNEASKQLMNSFLIYPPNRNSGLRLIAPTWFKFCDKFAFPVINSFNMKTRKWNKPLVYFDKFKNLNGCSFYAEIPHCELQILRKSQRKDTYCIESQLLKIFGKQFNFKPKFVAERSYLDIYDKDYYQTKRCIIAPFKMEIFKFSIPPAEIYTSYEKLLFPFDFMTWILLLGTFGTAFTAIFIVNHLSRRWQDIVYGEGIRMAAYNVVGTFFGISQSRVPRANFPRMLLILFIGFCMIFRNAYQGVFYEMLTTNMSKPQPKSIQDLVDGEFTLRVRYDIVQTDPILSLISKDGPKPKIQYCLSNTILDNFCKFARDSSLKTAVLLRSEVINNKKIFCQSKILTLDEIPYTSLAGISVNPNHFMLNNFAKVMNRLLEAGIVQNWHENFTQEYKRILKIESTKTAKEKEPQVLTLEGLSFGFVLWLTACGITIIVFIIEILLNYFKEKKDRKNFIKVKNAKVYPLNQNIKKQNCKSKE</sequence>